<evidence type="ECO:0000313" key="4">
    <source>
        <dbReference type="Proteomes" id="UP001429564"/>
    </source>
</evidence>
<dbReference type="PROSITE" id="PS50206">
    <property type="entry name" value="RHODANESE_3"/>
    <property type="match status" value="1"/>
</dbReference>
<dbReference type="Proteomes" id="UP001429564">
    <property type="component" value="Unassembled WGS sequence"/>
</dbReference>
<comment type="caution">
    <text evidence="3">The sequence shown here is derived from an EMBL/GenBank/DDBJ whole genome shotgun (WGS) entry which is preliminary data.</text>
</comment>
<dbReference type="SUPFAM" id="SSF52821">
    <property type="entry name" value="Rhodanese/Cell cycle control phosphatase"/>
    <property type="match status" value="1"/>
</dbReference>
<keyword evidence="4" id="KW-1185">Reference proteome</keyword>
<dbReference type="Gene3D" id="3.40.250.10">
    <property type="entry name" value="Rhodanese-like domain"/>
    <property type="match status" value="1"/>
</dbReference>
<dbReference type="RefSeq" id="WP_167683788.1">
    <property type="nucleotide sequence ID" value="NZ_QHLQ01000007.1"/>
</dbReference>
<dbReference type="PANTHER" id="PTHR44086">
    <property type="entry name" value="THIOSULFATE SULFURTRANSFERASE RDL2, MITOCHONDRIAL-RELATED"/>
    <property type="match status" value="1"/>
</dbReference>
<proteinExistence type="predicted"/>
<dbReference type="PANTHER" id="PTHR44086:SF10">
    <property type="entry name" value="THIOSULFATE SULFURTRANSFERASE_RHODANESE-LIKE DOMAIN-CONTAINING PROTEIN 3"/>
    <property type="match status" value="1"/>
</dbReference>
<keyword evidence="1" id="KW-0732">Signal</keyword>
<dbReference type="InterPro" id="IPR036873">
    <property type="entry name" value="Rhodanese-like_dom_sf"/>
</dbReference>
<dbReference type="Pfam" id="PF00581">
    <property type="entry name" value="Rhodanese"/>
    <property type="match status" value="1"/>
</dbReference>
<dbReference type="InterPro" id="IPR001763">
    <property type="entry name" value="Rhodanese-like_dom"/>
</dbReference>
<feature type="chain" id="PRO_5047150604" evidence="1">
    <location>
        <begin position="21"/>
        <end position="134"/>
    </location>
</feature>
<accession>A0ABX0WA86</accession>
<reference evidence="3 4" key="1">
    <citation type="submission" date="2018-05" db="EMBL/GenBank/DDBJ databases">
        <authorList>
            <person name="Zhang Y.-J."/>
        </authorList>
    </citation>
    <scope>NUCLEOTIDE SEQUENCE [LARGE SCALE GENOMIC DNA]</scope>
    <source>
        <strain evidence="3 4">CY04</strain>
    </source>
</reference>
<sequence length="134" mass="14178">MKILASLAAASLLVANVATAEVSPASIDGATTVSIEAAADLFGNGVKFIDVRKPADVELGRIPGAIHLDSKTTLSEETLAEHIAKTEPVVFYCNGHSCMRSSQATEMAVSWGYTSVHYLRDGFPEWQASGLPVE</sequence>
<dbReference type="EMBL" id="QHLQ01000007">
    <property type="protein sequence ID" value="NIZ61230.1"/>
    <property type="molecule type" value="Genomic_DNA"/>
</dbReference>
<evidence type="ECO:0000259" key="2">
    <source>
        <dbReference type="PROSITE" id="PS50206"/>
    </source>
</evidence>
<gene>
    <name evidence="3" type="ORF">DL239_09595</name>
</gene>
<feature type="signal peptide" evidence="1">
    <location>
        <begin position="1"/>
        <end position="20"/>
    </location>
</feature>
<evidence type="ECO:0000256" key="1">
    <source>
        <dbReference type="SAM" id="SignalP"/>
    </source>
</evidence>
<name>A0ABX0WA86_9RHOB</name>
<organism evidence="3 4">
    <name type="scientific">Parasedimentitalea denitrificans</name>
    <dbReference type="NCBI Taxonomy" id="2211118"/>
    <lineage>
        <taxon>Bacteria</taxon>
        <taxon>Pseudomonadati</taxon>
        <taxon>Pseudomonadota</taxon>
        <taxon>Alphaproteobacteria</taxon>
        <taxon>Rhodobacterales</taxon>
        <taxon>Paracoccaceae</taxon>
        <taxon>Parasedimentitalea</taxon>
    </lineage>
</organism>
<dbReference type="CDD" id="cd00158">
    <property type="entry name" value="RHOD"/>
    <property type="match status" value="1"/>
</dbReference>
<protein>
    <submittedName>
        <fullName evidence="3">Rhodanese</fullName>
    </submittedName>
</protein>
<dbReference type="SMART" id="SM00450">
    <property type="entry name" value="RHOD"/>
    <property type="match status" value="1"/>
</dbReference>
<evidence type="ECO:0000313" key="3">
    <source>
        <dbReference type="EMBL" id="NIZ61230.1"/>
    </source>
</evidence>
<feature type="domain" description="Rhodanese" evidence="2">
    <location>
        <begin position="42"/>
        <end position="134"/>
    </location>
</feature>